<protein>
    <submittedName>
        <fullName evidence="2">Thioredoxin</fullName>
    </submittedName>
</protein>
<dbReference type="CDD" id="cd02947">
    <property type="entry name" value="TRX_family"/>
    <property type="match status" value="1"/>
</dbReference>
<proteinExistence type="predicted"/>
<dbReference type="Gene3D" id="3.40.30.10">
    <property type="entry name" value="Glutaredoxin"/>
    <property type="match status" value="1"/>
</dbReference>
<dbReference type="Pfam" id="PF00085">
    <property type="entry name" value="Thioredoxin"/>
    <property type="match status" value="1"/>
</dbReference>
<name>A0AA39ZSD0_9PEZI</name>
<dbReference type="InterPro" id="IPR050620">
    <property type="entry name" value="Thioredoxin_H-type-like"/>
</dbReference>
<evidence type="ECO:0000313" key="3">
    <source>
        <dbReference type="Proteomes" id="UP001172102"/>
    </source>
</evidence>
<dbReference type="PANTHER" id="PTHR10438">
    <property type="entry name" value="THIOREDOXIN"/>
    <property type="match status" value="1"/>
</dbReference>
<dbReference type="AlphaFoldDB" id="A0AA39ZSD0"/>
<reference evidence="2" key="1">
    <citation type="submission" date="2023-06" db="EMBL/GenBank/DDBJ databases">
        <title>Genome-scale phylogeny and comparative genomics of the fungal order Sordariales.</title>
        <authorList>
            <consortium name="Lawrence Berkeley National Laboratory"/>
            <person name="Hensen N."/>
            <person name="Bonometti L."/>
            <person name="Westerberg I."/>
            <person name="Brannstrom I.O."/>
            <person name="Guillou S."/>
            <person name="Cros-Aarteil S."/>
            <person name="Calhoun S."/>
            <person name="Haridas S."/>
            <person name="Kuo A."/>
            <person name="Mondo S."/>
            <person name="Pangilinan J."/>
            <person name="Riley R."/>
            <person name="Labutti K."/>
            <person name="Andreopoulos B."/>
            <person name="Lipzen A."/>
            <person name="Chen C."/>
            <person name="Yanf M."/>
            <person name="Daum C."/>
            <person name="Ng V."/>
            <person name="Clum A."/>
            <person name="Steindorff A."/>
            <person name="Ohm R."/>
            <person name="Martin F."/>
            <person name="Silar P."/>
            <person name="Natvig D."/>
            <person name="Lalanne C."/>
            <person name="Gautier V."/>
            <person name="Ament-Velasquez S.L."/>
            <person name="Kruys A."/>
            <person name="Hutchinson M.I."/>
            <person name="Powell A.J."/>
            <person name="Barry K."/>
            <person name="Miller A.N."/>
            <person name="Grigoriev I.V."/>
            <person name="Debuchy R."/>
            <person name="Gladieux P."/>
            <person name="Thoren M.H."/>
            <person name="Johannesson H."/>
        </authorList>
    </citation>
    <scope>NUCLEOTIDE SEQUENCE</scope>
    <source>
        <strain evidence="2">SMH4607-1</strain>
    </source>
</reference>
<dbReference type="PANTHER" id="PTHR10438:SF468">
    <property type="entry name" value="THIOREDOXIN-1-RELATED"/>
    <property type="match status" value="1"/>
</dbReference>
<dbReference type="InterPro" id="IPR036249">
    <property type="entry name" value="Thioredoxin-like_sf"/>
</dbReference>
<evidence type="ECO:0000259" key="1">
    <source>
        <dbReference type="PROSITE" id="PS51352"/>
    </source>
</evidence>
<comment type="caution">
    <text evidence="2">The sequence shown here is derived from an EMBL/GenBank/DDBJ whole genome shotgun (WGS) entry which is preliminary data.</text>
</comment>
<feature type="domain" description="Thioredoxin" evidence="1">
    <location>
        <begin position="1"/>
        <end position="107"/>
    </location>
</feature>
<evidence type="ECO:0000313" key="2">
    <source>
        <dbReference type="EMBL" id="KAK0702746.1"/>
    </source>
</evidence>
<dbReference type="EMBL" id="JAUKUA010000008">
    <property type="protein sequence ID" value="KAK0702746.1"/>
    <property type="molecule type" value="Genomic_DNA"/>
</dbReference>
<dbReference type="PROSITE" id="PS51352">
    <property type="entry name" value="THIOREDOXIN_2"/>
    <property type="match status" value="1"/>
</dbReference>
<accession>A0AA39ZSD0</accession>
<dbReference type="Proteomes" id="UP001172102">
    <property type="component" value="Unassembled WGS sequence"/>
</dbReference>
<dbReference type="SUPFAM" id="SSF52833">
    <property type="entry name" value="Thioredoxin-like"/>
    <property type="match status" value="1"/>
</dbReference>
<dbReference type="InterPro" id="IPR013766">
    <property type="entry name" value="Thioredoxin_domain"/>
</dbReference>
<sequence length="107" mass="12049">MTVHSIPNDAAFEEAIKSNKIAIVDIGAEWCPDCRATNPIFQRQSEDEKYKGIFFAKLNVDDLKPLSTSLDVRKIPTFLLYKDGVEVARLIEPKQPKLLLDFVEAGL</sequence>
<organism evidence="2 3">
    <name type="scientific">Lasiosphaeris hirsuta</name>
    <dbReference type="NCBI Taxonomy" id="260670"/>
    <lineage>
        <taxon>Eukaryota</taxon>
        <taxon>Fungi</taxon>
        <taxon>Dikarya</taxon>
        <taxon>Ascomycota</taxon>
        <taxon>Pezizomycotina</taxon>
        <taxon>Sordariomycetes</taxon>
        <taxon>Sordariomycetidae</taxon>
        <taxon>Sordariales</taxon>
        <taxon>Lasiosphaeriaceae</taxon>
        <taxon>Lasiosphaeris</taxon>
    </lineage>
</organism>
<gene>
    <name evidence="2" type="ORF">B0H67DRAFT_595049</name>
</gene>
<keyword evidence="3" id="KW-1185">Reference proteome</keyword>